<feature type="compositionally biased region" description="Basic residues" evidence="1">
    <location>
        <begin position="1"/>
        <end position="12"/>
    </location>
</feature>
<reference evidence="2 3" key="1">
    <citation type="journal article" date="2014" name="Agronomy (Basel)">
        <title>A Draft Genome Sequence for Ensete ventricosum, the Drought-Tolerant Tree Against Hunger.</title>
        <authorList>
            <person name="Harrison J."/>
            <person name="Moore K.A."/>
            <person name="Paszkiewicz K."/>
            <person name="Jones T."/>
            <person name="Grant M."/>
            <person name="Ambacheew D."/>
            <person name="Muzemil S."/>
            <person name="Studholme D.J."/>
        </authorList>
    </citation>
    <scope>NUCLEOTIDE SEQUENCE [LARGE SCALE GENOMIC DNA]</scope>
</reference>
<dbReference type="AlphaFoldDB" id="A0A427AFP2"/>
<evidence type="ECO:0000313" key="2">
    <source>
        <dbReference type="EMBL" id="RRT75030.1"/>
    </source>
</evidence>
<protein>
    <submittedName>
        <fullName evidence="2">Uncharacterized protein</fullName>
    </submittedName>
</protein>
<dbReference type="Proteomes" id="UP000287651">
    <property type="component" value="Unassembled WGS sequence"/>
</dbReference>
<evidence type="ECO:0000256" key="1">
    <source>
        <dbReference type="SAM" id="MobiDB-lite"/>
    </source>
</evidence>
<gene>
    <name evidence="2" type="ORF">B296_00030131</name>
</gene>
<dbReference type="EMBL" id="AMZH03002602">
    <property type="protein sequence ID" value="RRT75030.1"/>
    <property type="molecule type" value="Genomic_DNA"/>
</dbReference>
<name>A0A427AFP2_ENSVE</name>
<accession>A0A427AFP2</accession>
<proteinExistence type="predicted"/>
<feature type="region of interest" description="Disordered" evidence="1">
    <location>
        <begin position="1"/>
        <end position="24"/>
    </location>
</feature>
<comment type="caution">
    <text evidence="2">The sequence shown here is derived from an EMBL/GenBank/DDBJ whole genome shotgun (WGS) entry which is preliminary data.</text>
</comment>
<feature type="region of interest" description="Disordered" evidence="1">
    <location>
        <begin position="58"/>
        <end position="89"/>
    </location>
</feature>
<evidence type="ECO:0000313" key="3">
    <source>
        <dbReference type="Proteomes" id="UP000287651"/>
    </source>
</evidence>
<sequence length="89" mass="9566">MPRVRLGKKHCFGRGEHAQKGTTTHTRVNVAVIKRLDGRYGLKSVNESDMTNADLVAKSSHPRTAGPPTAHGPEPASACSANSEAKRVY</sequence>
<organism evidence="2 3">
    <name type="scientific">Ensete ventricosum</name>
    <name type="common">Abyssinian banana</name>
    <name type="synonym">Musa ensete</name>
    <dbReference type="NCBI Taxonomy" id="4639"/>
    <lineage>
        <taxon>Eukaryota</taxon>
        <taxon>Viridiplantae</taxon>
        <taxon>Streptophyta</taxon>
        <taxon>Embryophyta</taxon>
        <taxon>Tracheophyta</taxon>
        <taxon>Spermatophyta</taxon>
        <taxon>Magnoliopsida</taxon>
        <taxon>Liliopsida</taxon>
        <taxon>Zingiberales</taxon>
        <taxon>Musaceae</taxon>
        <taxon>Ensete</taxon>
    </lineage>
</organism>